<feature type="compositionally biased region" description="Basic and acidic residues" evidence="1">
    <location>
        <begin position="254"/>
        <end position="266"/>
    </location>
</feature>
<feature type="compositionally biased region" description="Polar residues" evidence="1">
    <location>
        <begin position="204"/>
        <end position="222"/>
    </location>
</feature>
<dbReference type="AlphaFoldDB" id="A0A2B7XJ33"/>
<feature type="region of interest" description="Disordered" evidence="1">
    <location>
        <begin position="368"/>
        <end position="397"/>
    </location>
</feature>
<dbReference type="Proteomes" id="UP000224634">
    <property type="component" value="Unassembled WGS sequence"/>
</dbReference>
<keyword evidence="3" id="KW-1185">Reference proteome</keyword>
<feature type="region of interest" description="Disordered" evidence="1">
    <location>
        <begin position="1"/>
        <end position="70"/>
    </location>
</feature>
<reference evidence="2 3" key="1">
    <citation type="submission" date="2017-10" db="EMBL/GenBank/DDBJ databases">
        <title>Comparative genomics in systemic dimorphic fungi from Ajellomycetaceae.</title>
        <authorList>
            <person name="Munoz J.F."/>
            <person name="Mcewen J.G."/>
            <person name="Clay O.K."/>
            <person name="Cuomo C.A."/>
        </authorList>
    </citation>
    <scope>NUCLEOTIDE SEQUENCE [LARGE SCALE GENOMIC DNA]</scope>
    <source>
        <strain evidence="2 3">UAMH7299</strain>
    </source>
</reference>
<accession>A0A2B7XJ33</accession>
<organism evidence="2 3">
    <name type="scientific">Polytolypa hystricis (strain UAMH7299)</name>
    <dbReference type="NCBI Taxonomy" id="1447883"/>
    <lineage>
        <taxon>Eukaryota</taxon>
        <taxon>Fungi</taxon>
        <taxon>Dikarya</taxon>
        <taxon>Ascomycota</taxon>
        <taxon>Pezizomycotina</taxon>
        <taxon>Eurotiomycetes</taxon>
        <taxon>Eurotiomycetidae</taxon>
        <taxon>Onygenales</taxon>
        <taxon>Onygenales incertae sedis</taxon>
        <taxon>Polytolypa</taxon>
    </lineage>
</organism>
<gene>
    <name evidence="2" type="ORF">AJ80_07005</name>
</gene>
<evidence type="ECO:0000313" key="2">
    <source>
        <dbReference type="EMBL" id="PGH11744.1"/>
    </source>
</evidence>
<sequence>MARTLPWAVKTESRRSSTPSSVSRGRQEARPATTVEPDNQSTPTGTPRRTYRTPSTSPPGEPPPEELMREGLDGDDLYIMVEDEFLATAQMFTRHLHHAEYLRRKNQAKIDNAARINDFARPTNLTTPMSTETRKAMESDQISAGQRAALDAGENAIDDDLDEDRDDDPWVGTHLHVLMTSPRKPKSLSGGLQGVKSTTRAALGFSQPSRNLGPPRSTSNVPVQDRPVAEPNTGLRITEPVHEISSGDDDDLDAQPRRPRNLEKEFWSSLSSRRATSPPVKQETTGGTRSPSPKIKGEFWTGTLRDLADTPIKLENRSESYSRSPMVKTEPDESYPAISRRTAARQQRPRSRIMDFLDEWNDDKEAIKDEIVKTEPTEQTTNKRREQDDVPIPLFLT</sequence>
<name>A0A2B7XJ33_POLH7</name>
<dbReference type="EMBL" id="PDNA01000128">
    <property type="protein sequence ID" value="PGH11744.1"/>
    <property type="molecule type" value="Genomic_DNA"/>
</dbReference>
<proteinExistence type="predicted"/>
<feature type="compositionally biased region" description="Polar residues" evidence="1">
    <location>
        <begin position="282"/>
        <end position="291"/>
    </location>
</feature>
<feature type="region of interest" description="Disordered" evidence="1">
    <location>
        <begin position="317"/>
        <end position="349"/>
    </location>
</feature>
<evidence type="ECO:0000256" key="1">
    <source>
        <dbReference type="SAM" id="MobiDB-lite"/>
    </source>
</evidence>
<protein>
    <submittedName>
        <fullName evidence="2">Uncharacterized protein</fullName>
    </submittedName>
</protein>
<dbReference type="STRING" id="1447883.A0A2B7XJ33"/>
<dbReference type="OrthoDB" id="5374569at2759"/>
<feature type="compositionally biased region" description="Low complexity" evidence="1">
    <location>
        <begin position="41"/>
        <end position="55"/>
    </location>
</feature>
<feature type="compositionally biased region" description="Basic and acidic residues" evidence="1">
    <location>
        <begin position="368"/>
        <end position="388"/>
    </location>
</feature>
<feature type="region of interest" description="Disordered" evidence="1">
    <location>
        <begin position="204"/>
        <end position="297"/>
    </location>
</feature>
<evidence type="ECO:0000313" key="3">
    <source>
        <dbReference type="Proteomes" id="UP000224634"/>
    </source>
</evidence>
<comment type="caution">
    <text evidence="2">The sequence shown here is derived from an EMBL/GenBank/DDBJ whole genome shotgun (WGS) entry which is preliminary data.</text>
</comment>